<keyword evidence="4" id="KW-1185">Reference proteome</keyword>
<dbReference type="RefSeq" id="XP_009546614.1">
    <property type="nucleotide sequence ID" value="XM_009548319.1"/>
</dbReference>
<organism evidence="3 4">
    <name type="scientific">Heterobasidion irregulare (strain TC 32-1)</name>
    <dbReference type="NCBI Taxonomy" id="747525"/>
    <lineage>
        <taxon>Eukaryota</taxon>
        <taxon>Fungi</taxon>
        <taxon>Dikarya</taxon>
        <taxon>Basidiomycota</taxon>
        <taxon>Agaricomycotina</taxon>
        <taxon>Agaricomycetes</taxon>
        <taxon>Russulales</taxon>
        <taxon>Bondarzewiaceae</taxon>
        <taxon>Heterobasidion</taxon>
        <taxon>Heterobasidion annosum species complex</taxon>
    </lineage>
</organism>
<dbReference type="GO" id="GO:0097176">
    <property type="term" value="P:epoxide metabolic process"/>
    <property type="evidence" value="ECO:0007669"/>
    <property type="project" value="TreeGrafter"/>
</dbReference>
<protein>
    <recommendedName>
        <fullName evidence="5">Epoxide hydrolase N-terminal domain-containing protein</fullName>
    </recommendedName>
</protein>
<keyword evidence="2" id="KW-0378">Hydrolase</keyword>
<dbReference type="STRING" id="747525.W4K9K6"/>
<dbReference type="PANTHER" id="PTHR21661:SF35">
    <property type="entry name" value="EPOXIDE HYDROLASE"/>
    <property type="match status" value="1"/>
</dbReference>
<evidence type="ECO:0008006" key="5">
    <source>
        <dbReference type="Google" id="ProtNLM"/>
    </source>
</evidence>
<dbReference type="PANTHER" id="PTHR21661">
    <property type="entry name" value="EPOXIDE HYDROLASE 1-RELATED"/>
    <property type="match status" value="1"/>
</dbReference>
<dbReference type="GeneID" id="20667126"/>
<dbReference type="GO" id="GO:0004301">
    <property type="term" value="F:epoxide hydrolase activity"/>
    <property type="evidence" value="ECO:0007669"/>
    <property type="project" value="TreeGrafter"/>
</dbReference>
<accession>W4K9K6</accession>
<evidence type="ECO:0000256" key="1">
    <source>
        <dbReference type="ARBA" id="ARBA00010088"/>
    </source>
</evidence>
<evidence type="ECO:0000313" key="4">
    <source>
        <dbReference type="Proteomes" id="UP000030671"/>
    </source>
</evidence>
<comment type="similarity">
    <text evidence="1">Belongs to the peptidase S33 family.</text>
</comment>
<sequence length="129" mass="14707">MDGDTCTSSRRSRKRWDIPSPIGLLAWIYEKLVTWTDDYQWGDDEVLTWVSIYWFSHAGPTAAICIYHEVGTAGGFLAPPRLAIPMGVSYFPKEICPVPRTWLRIIGNTSLWPRILKAAISPHMRGRMN</sequence>
<name>W4K9K6_HETIT</name>
<proteinExistence type="inferred from homology"/>
<dbReference type="SUPFAM" id="SSF53474">
    <property type="entry name" value="alpha/beta-Hydrolases"/>
    <property type="match status" value="1"/>
</dbReference>
<dbReference type="HOGENOM" id="CLU_1949085_0_0_1"/>
<dbReference type="Gene3D" id="3.40.50.1820">
    <property type="entry name" value="alpha/beta hydrolase"/>
    <property type="match status" value="1"/>
</dbReference>
<gene>
    <name evidence="3" type="ORF">HETIRDRAFT_146198</name>
</gene>
<dbReference type="EMBL" id="KI925458">
    <property type="protein sequence ID" value="ETW82035.1"/>
    <property type="molecule type" value="Genomic_DNA"/>
</dbReference>
<dbReference type="AlphaFoldDB" id="W4K9K6"/>
<dbReference type="Proteomes" id="UP000030671">
    <property type="component" value="Unassembled WGS sequence"/>
</dbReference>
<evidence type="ECO:0000256" key="2">
    <source>
        <dbReference type="ARBA" id="ARBA00022801"/>
    </source>
</evidence>
<dbReference type="InterPro" id="IPR029058">
    <property type="entry name" value="AB_hydrolase_fold"/>
</dbReference>
<dbReference type="KEGG" id="hir:HETIRDRAFT_146198"/>
<reference evidence="3 4" key="1">
    <citation type="journal article" date="2012" name="New Phytol.">
        <title>Insight into trade-off between wood decay and parasitism from the genome of a fungal forest pathogen.</title>
        <authorList>
            <person name="Olson A."/>
            <person name="Aerts A."/>
            <person name="Asiegbu F."/>
            <person name="Belbahri L."/>
            <person name="Bouzid O."/>
            <person name="Broberg A."/>
            <person name="Canback B."/>
            <person name="Coutinho P.M."/>
            <person name="Cullen D."/>
            <person name="Dalman K."/>
            <person name="Deflorio G."/>
            <person name="van Diepen L.T."/>
            <person name="Dunand C."/>
            <person name="Duplessis S."/>
            <person name="Durling M."/>
            <person name="Gonthier P."/>
            <person name="Grimwood J."/>
            <person name="Fossdal C.G."/>
            <person name="Hansson D."/>
            <person name="Henrissat B."/>
            <person name="Hietala A."/>
            <person name="Himmelstrand K."/>
            <person name="Hoffmeister D."/>
            <person name="Hogberg N."/>
            <person name="James T.Y."/>
            <person name="Karlsson M."/>
            <person name="Kohler A."/>
            <person name="Kues U."/>
            <person name="Lee Y.H."/>
            <person name="Lin Y.C."/>
            <person name="Lind M."/>
            <person name="Lindquist E."/>
            <person name="Lombard V."/>
            <person name="Lucas S."/>
            <person name="Lunden K."/>
            <person name="Morin E."/>
            <person name="Murat C."/>
            <person name="Park J."/>
            <person name="Raffaello T."/>
            <person name="Rouze P."/>
            <person name="Salamov A."/>
            <person name="Schmutz J."/>
            <person name="Solheim H."/>
            <person name="Stahlberg J."/>
            <person name="Velez H."/>
            <person name="de Vries R.P."/>
            <person name="Wiebenga A."/>
            <person name="Woodward S."/>
            <person name="Yakovlev I."/>
            <person name="Garbelotto M."/>
            <person name="Martin F."/>
            <person name="Grigoriev I.V."/>
            <person name="Stenlid J."/>
        </authorList>
    </citation>
    <scope>NUCLEOTIDE SEQUENCE [LARGE SCALE GENOMIC DNA]</scope>
    <source>
        <strain evidence="3 4">TC 32-1</strain>
    </source>
</reference>
<dbReference type="OrthoDB" id="3215951at2759"/>
<dbReference type="InParanoid" id="W4K9K6"/>
<evidence type="ECO:0000313" key="3">
    <source>
        <dbReference type="EMBL" id="ETW82035.1"/>
    </source>
</evidence>